<feature type="non-terminal residue" evidence="3">
    <location>
        <position position="889"/>
    </location>
</feature>
<proteinExistence type="predicted"/>
<name>A0A9X0B329_9EURO</name>
<evidence type="ECO:0008006" key="5">
    <source>
        <dbReference type="Google" id="ProtNLM"/>
    </source>
</evidence>
<dbReference type="Gene3D" id="1.20.58.1420">
    <property type="entry name" value="Dsl1p vesicle tethering complex, Tip20p subunit, domain B"/>
    <property type="match status" value="1"/>
</dbReference>
<dbReference type="PANTHER" id="PTHR13520">
    <property type="entry name" value="RAD50-INTERACTING PROTEIN 1 RINT-1"/>
    <property type="match status" value="1"/>
</dbReference>
<sequence length="889" mass="100009">RSKAQKRQKRAAACCHWEKHKHAGTSERKSGDRADLAWTGLDHLATPRYLHPSTMAPSTSLSSHERTRVEDYLNDKIQVTPDLDSLDSLLSNLRAQQELQRKQLAEAQEALSNATKASIDHAEATRKRAETFAEEQADIDRRLKAITQSETSDEAVHRLEKSMERFQRLELSKGYVELLREAEELSKEALASISSEPRTALKPYAQLRNLVSSLKEAQPAAEGAAPHLIDYTEKLACALRQQLKKFFSDRLQKSLESMKWPTRELNITDSLLDQWRQDVELLIDLQTPYVVKILTVPELSANQKYSELPGRDALAPGSTIQPPVLFPLEVMVHPLELRFKYHFSGDKPTNRLDKPEYFLSHVMDLISQFGGYFTSYLQPILDEKAQAAGQCFEWNFYNALHAFINALLPMLRQKIDSFLPQIADHPQLLSHFIHELMNFDNDIRETWNYLPDPYQEGYWRGLTSEVLTKQGWYDRWLQVEKEFALARYKDIIDNPDSGHIDYDGIELTATKPTKAAIRVNDLLETITERYQPLTSFSQKLRFLIDIQITIFDQFHERLHSALEAYLAMTSTIGRTVQGADGQASVEGVAGLERLCRVFGSAEYLERKMEDWSNDVFFVELWSELQERVRQNRDGGKNVAGNMSIAEVASRTSPAVATNDATSEQSSSDGALFDETASAYRRLRLRSESIIISTLTSNVTTALKPYSRVSTWATISTPSTGASSSPLSLTSDLAHAIRTLSTQVSFLSRALGVASLRRVSRQLLLSIQTYIWDNVLMRNAFSATGAAQLFSDVDHICNVIDTSLGVAGHAGGAIQIVKKLNDGLRLLQLDASPAEDGTDDAESTPGLWDVEKRLFKDNESARTALVELEVDGLTEAEARSVLERRVEIGN</sequence>
<dbReference type="Pfam" id="PF04437">
    <property type="entry name" value="RINT1_TIP1"/>
    <property type="match status" value="1"/>
</dbReference>
<gene>
    <name evidence="3" type="ORF">N7509_008885</name>
</gene>
<feature type="region of interest" description="Disordered" evidence="2">
    <location>
        <begin position="1"/>
        <end position="32"/>
    </location>
</feature>
<feature type="compositionally biased region" description="Basic residues" evidence="2">
    <location>
        <begin position="1"/>
        <end position="10"/>
    </location>
</feature>
<evidence type="ECO:0000313" key="4">
    <source>
        <dbReference type="Proteomes" id="UP001147747"/>
    </source>
</evidence>
<dbReference type="Proteomes" id="UP001147747">
    <property type="component" value="Unassembled WGS sequence"/>
</dbReference>
<protein>
    <recommendedName>
        <fullName evidence="5">RINT-1 family protein</fullName>
    </recommendedName>
</protein>
<dbReference type="GeneID" id="81372502"/>
<reference evidence="3" key="2">
    <citation type="journal article" date="2023" name="IMA Fungus">
        <title>Comparative genomic study of the Penicillium genus elucidates a diverse pangenome and 15 lateral gene transfer events.</title>
        <authorList>
            <person name="Petersen C."/>
            <person name="Sorensen T."/>
            <person name="Nielsen M.R."/>
            <person name="Sondergaard T.E."/>
            <person name="Sorensen J.L."/>
            <person name="Fitzpatrick D.A."/>
            <person name="Frisvad J.C."/>
            <person name="Nielsen K.L."/>
        </authorList>
    </citation>
    <scope>NUCLEOTIDE SEQUENCE</scope>
    <source>
        <strain evidence="3">IBT 29677</strain>
    </source>
</reference>
<dbReference type="GO" id="GO:0006888">
    <property type="term" value="P:endoplasmic reticulum to Golgi vesicle-mediated transport"/>
    <property type="evidence" value="ECO:0007669"/>
    <property type="project" value="InterPro"/>
</dbReference>
<keyword evidence="1" id="KW-0175">Coiled coil</keyword>
<evidence type="ECO:0000313" key="3">
    <source>
        <dbReference type="EMBL" id="KAJ5386344.1"/>
    </source>
</evidence>
<organism evidence="3 4">
    <name type="scientific">Penicillium cosmopolitanum</name>
    <dbReference type="NCBI Taxonomy" id="1131564"/>
    <lineage>
        <taxon>Eukaryota</taxon>
        <taxon>Fungi</taxon>
        <taxon>Dikarya</taxon>
        <taxon>Ascomycota</taxon>
        <taxon>Pezizomycotina</taxon>
        <taxon>Eurotiomycetes</taxon>
        <taxon>Eurotiomycetidae</taxon>
        <taxon>Eurotiales</taxon>
        <taxon>Aspergillaceae</taxon>
        <taxon>Penicillium</taxon>
    </lineage>
</organism>
<comment type="caution">
    <text evidence="3">The sequence shown here is derived from an EMBL/GenBank/DDBJ whole genome shotgun (WGS) entry which is preliminary data.</text>
</comment>
<dbReference type="InterPro" id="IPR042044">
    <property type="entry name" value="EXOC6PINT-1/Sec15/Tip20_C_dom2"/>
</dbReference>
<dbReference type="PROSITE" id="PS51386">
    <property type="entry name" value="RINT1_TIP20"/>
    <property type="match status" value="1"/>
</dbReference>
<dbReference type="InterPro" id="IPR042042">
    <property type="entry name" value="Tip20p_domB"/>
</dbReference>
<dbReference type="EMBL" id="JAPZBU010000009">
    <property type="protein sequence ID" value="KAJ5386344.1"/>
    <property type="molecule type" value="Genomic_DNA"/>
</dbReference>
<reference evidence="3" key="1">
    <citation type="submission" date="2022-12" db="EMBL/GenBank/DDBJ databases">
        <authorList>
            <person name="Petersen C."/>
        </authorList>
    </citation>
    <scope>NUCLEOTIDE SEQUENCE</scope>
    <source>
        <strain evidence="3">IBT 29677</strain>
    </source>
</reference>
<dbReference type="AlphaFoldDB" id="A0A9X0B329"/>
<dbReference type="InterPro" id="IPR007528">
    <property type="entry name" value="RINT1_Tip20"/>
</dbReference>
<evidence type="ECO:0000256" key="1">
    <source>
        <dbReference type="SAM" id="Coils"/>
    </source>
</evidence>
<dbReference type="PANTHER" id="PTHR13520:SF0">
    <property type="entry name" value="RAD50-INTERACTING PROTEIN 1"/>
    <property type="match status" value="1"/>
</dbReference>
<keyword evidence="4" id="KW-1185">Reference proteome</keyword>
<dbReference type="RefSeq" id="XP_056484142.1">
    <property type="nucleotide sequence ID" value="XM_056633522.1"/>
</dbReference>
<dbReference type="GO" id="GO:0070939">
    <property type="term" value="C:Dsl1/NZR complex"/>
    <property type="evidence" value="ECO:0007669"/>
    <property type="project" value="InterPro"/>
</dbReference>
<dbReference type="GO" id="GO:0060628">
    <property type="term" value="P:regulation of ER to Golgi vesicle-mediated transport"/>
    <property type="evidence" value="ECO:0007669"/>
    <property type="project" value="TreeGrafter"/>
</dbReference>
<evidence type="ECO:0000256" key="2">
    <source>
        <dbReference type="SAM" id="MobiDB-lite"/>
    </source>
</evidence>
<accession>A0A9X0B329</accession>
<dbReference type="OrthoDB" id="2189254at2759"/>
<dbReference type="GO" id="GO:0006890">
    <property type="term" value="P:retrograde vesicle-mediated transport, Golgi to endoplasmic reticulum"/>
    <property type="evidence" value="ECO:0007669"/>
    <property type="project" value="InterPro"/>
</dbReference>
<dbReference type="Gene3D" id="1.20.58.670">
    <property type="entry name" value="Dsl1p vesicle tethering complex, Tip20p subunit, domain D"/>
    <property type="match status" value="1"/>
</dbReference>
<feature type="coiled-coil region" evidence="1">
    <location>
        <begin position="90"/>
        <end position="117"/>
    </location>
</feature>